<evidence type="ECO:0000313" key="14">
    <source>
        <dbReference type="Proteomes" id="UP000320806"/>
    </source>
</evidence>
<evidence type="ECO:0000256" key="4">
    <source>
        <dbReference type="ARBA" id="ARBA00022679"/>
    </source>
</evidence>
<evidence type="ECO:0000256" key="5">
    <source>
        <dbReference type="ARBA" id="ARBA00022723"/>
    </source>
</evidence>
<organism evidence="13 14">
    <name type="scientific">Yimella lutea</name>
    <dbReference type="NCBI Taxonomy" id="587872"/>
    <lineage>
        <taxon>Bacteria</taxon>
        <taxon>Bacillati</taxon>
        <taxon>Actinomycetota</taxon>
        <taxon>Actinomycetes</taxon>
        <taxon>Micrococcales</taxon>
        <taxon>Dermacoccaceae</taxon>
        <taxon>Yimella</taxon>
    </lineage>
</organism>
<evidence type="ECO:0000256" key="8">
    <source>
        <dbReference type="ARBA" id="ARBA00023008"/>
    </source>
</evidence>
<dbReference type="OrthoDB" id="4279at2"/>
<comment type="similarity">
    <text evidence="3 12">Belongs to the purine nucleoside phosphorylase YfiH/LACC1 family.</text>
</comment>
<evidence type="ECO:0000256" key="2">
    <source>
        <dbReference type="ARBA" id="ARBA00003215"/>
    </source>
</evidence>
<dbReference type="EMBL" id="VFMO01000001">
    <property type="protein sequence ID" value="TQJ14185.1"/>
    <property type="molecule type" value="Genomic_DNA"/>
</dbReference>
<dbReference type="InterPro" id="IPR003730">
    <property type="entry name" value="Cu_polyphenol_OxRdtase"/>
</dbReference>
<keyword evidence="8" id="KW-0186">Copper</keyword>
<keyword evidence="4" id="KW-0808">Transferase</keyword>
<keyword evidence="14" id="KW-1185">Reference proteome</keyword>
<evidence type="ECO:0000256" key="7">
    <source>
        <dbReference type="ARBA" id="ARBA00022833"/>
    </source>
</evidence>
<evidence type="ECO:0000256" key="10">
    <source>
        <dbReference type="ARBA" id="ARBA00048968"/>
    </source>
</evidence>
<gene>
    <name evidence="13" type="ORF">FB459_1632</name>
</gene>
<evidence type="ECO:0000256" key="11">
    <source>
        <dbReference type="ARBA" id="ARBA00049893"/>
    </source>
</evidence>
<proteinExistence type="inferred from homology"/>
<dbReference type="InterPro" id="IPR011324">
    <property type="entry name" value="Cytotoxic_necrot_fac-like_cat"/>
</dbReference>
<accession>A0A542EFT4</accession>
<dbReference type="Gene3D" id="3.60.140.10">
    <property type="entry name" value="CNF1/YfiH-like putative cysteine hydrolases"/>
    <property type="match status" value="1"/>
</dbReference>
<evidence type="ECO:0000256" key="12">
    <source>
        <dbReference type="RuleBase" id="RU361274"/>
    </source>
</evidence>
<dbReference type="InterPro" id="IPR038371">
    <property type="entry name" value="Cu_polyphenol_OxRdtase_sf"/>
</dbReference>
<dbReference type="NCBIfam" id="TIGR00726">
    <property type="entry name" value="peptidoglycan editing factor PgeF"/>
    <property type="match status" value="1"/>
</dbReference>
<comment type="catalytic activity">
    <reaction evidence="10">
        <text>adenosine + phosphate = alpha-D-ribose 1-phosphate + adenine</text>
        <dbReference type="Rhea" id="RHEA:27642"/>
        <dbReference type="ChEBI" id="CHEBI:16335"/>
        <dbReference type="ChEBI" id="CHEBI:16708"/>
        <dbReference type="ChEBI" id="CHEBI:43474"/>
        <dbReference type="ChEBI" id="CHEBI:57720"/>
        <dbReference type="EC" id="2.4.2.1"/>
    </reaction>
    <physiologicalReaction direction="left-to-right" evidence="10">
        <dbReference type="Rhea" id="RHEA:27643"/>
    </physiologicalReaction>
</comment>
<protein>
    <recommendedName>
        <fullName evidence="12">Purine nucleoside phosphorylase</fullName>
    </recommendedName>
</protein>
<evidence type="ECO:0000313" key="13">
    <source>
        <dbReference type="EMBL" id="TQJ14185.1"/>
    </source>
</evidence>
<keyword evidence="6" id="KW-0378">Hydrolase</keyword>
<dbReference type="Pfam" id="PF02578">
    <property type="entry name" value="Cu-oxidase_4"/>
    <property type="match status" value="1"/>
</dbReference>
<comment type="catalytic activity">
    <reaction evidence="9">
        <text>adenosine + H2O + H(+) = inosine + NH4(+)</text>
        <dbReference type="Rhea" id="RHEA:24408"/>
        <dbReference type="ChEBI" id="CHEBI:15377"/>
        <dbReference type="ChEBI" id="CHEBI:15378"/>
        <dbReference type="ChEBI" id="CHEBI:16335"/>
        <dbReference type="ChEBI" id="CHEBI:17596"/>
        <dbReference type="ChEBI" id="CHEBI:28938"/>
        <dbReference type="EC" id="3.5.4.4"/>
    </reaction>
    <physiologicalReaction direction="left-to-right" evidence="9">
        <dbReference type="Rhea" id="RHEA:24409"/>
    </physiologicalReaction>
</comment>
<dbReference type="AlphaFoldDB" id="A0A542EFT4"/>
<comment type="catalytic activity">
    <reaction evidence="11">
        <text>S-methyl-5'-thioadenosine + phosphate = 5-(methylsulfanyl)-alpha-D-ribose 1-phosphate + adenine</text>
        <dbReference type="Rhea" id="RHEA:11852"/>
        <dbReference type="ChEBI" id="CHEBI:16708"/>
        <dbReference type="ChEBI" id="CHEBI:17509"/>
        <dbReference type="ChEBI" id="CHEBI:43474"/>
        <dbReference type="ChEBI" id="CHEBI:58533"/>
        <dbReference type="EC" id="2.4.2.28"/>
    </reaction>
    <physiologicalReaction direction="left-to-right" evidence="11">
        <dbReference type="Rhea" id="RHEA:11853"/>
    </physiologicalReaction>
</comment>
<keyword evidence="5" id="KW-0479">Metal-binding</keyword>
<name>A0A542EFT4_9MICO</name>
<dbReference type="GO" id="GO:0016787">
    <property type="term" value="F:hydrolase activity"/>
    <property type="evidence" value="ECO:0007669"/>
    <property type="project" value="UniProtKB-KW"/>
</dbReference>
<dbReference type="SUPFAM" id="SSF64438">
    <property type="entry name" value="CNF1/YfiH-like putative cysteine hydrolases"/>
    <property type="match status" value="1"/>
</dbReference>
<evidence type="ECO:0000256" key="3">
    <source>
        <dbReference type="ARBA" id="ARBA00007353"/>
    </source>
</evidence>
<comment type="caution">
    <text evidence="13">The sequence shown here is derived from an EMBL/GenBank/DDBJ whole genome shotgun (WGS) entry which is preliminary data.</text>
</comment>
<dbReference type="GO" id="GO:0005507">
    <property type="term" value="F:copper ion binding"/>
    <property type="evidence" value="ECO:0007669"/>
    <property type="project" value="TreeGrafter"/>
</dbReference>
<keyword evidence="7" id="KW-0862">Zinc</keyword>
<dbReference type="RefSeq" id="WP_141928067.1">
    <property type="nucleotide sequence ID" value="NZ_BAABCI010000034.1"/>
</dbReference>
<evidence type="ECO:0000256" key="6">
    <source>
        <dbReference type="ARBA" id="ARBA00022801"/>
    </source>
</evidence>
<dbReference type="CDD" id="cd16833">
    <property type="entry name" value="YfiH"/>
    <property type="match status" value="1"/>
</dbReference>
<reference evidence="13 14" key="1">
    <citation type="submission" date="2019-06" db="EMBL/GenBank/DDBJ databases">
        <title>Sequencing the genomes of 1000 actinobacteria strains.</title>
        <authorList>
            <person name="Klenk H.-P."/>
        </authorList>
    </citation>
    <scope>NUCLEOTIDE SEQUENCE [LARGE SCALE GENOMIC DNA]</scope>
    <source>
        <strain evidence="13 14">DSM 19828</strain>
    </source>
</reference>
<evidence type="ECO:0000256" key="1">
    <source>
        <dbReference type="ARBA" id="ARBA00000553"/>
    </source>
</evidence>
<dbReference type="PANTHER" id="PTHR30616:SF2">
    <property type="entry name" value="PURINE NUCLEOSIDE PHOSPHORYLASE LACC1"/>
    <property type="match status" value="1"/>
</dbReference>
<dbReference type="Proteomes" id="UP000320806">
    <property type="component" value="Unassembled WGS sequence"/>
</dbReference>
<evidence type="ECO:0000256" key="9">
    <source>
        <dbReference type="ARBA" id="ARBA00047989"/>
    </source>
</evidence>
<dbReference type="GO" id="GO:0017061">
    <property type="term" value="F:S-methyl-5-thioadenosine phosphorylase activity"/>
    <property type="evidence" value="ECO:0007669"/>
    <property type="project" value="UniProtKB-EC"/>
</dbReference>
<dbReference type="PANTHER" id="PTHR30616">
    <property type="entry name" value="UNCHARACTERIZED PROTEIN YFIH"/>
    <property type="match status" value="1"/>
</dbReference>
<comment type="catalytic activity">
    <reaction evidence="1">
        <text>inosine + phosphate = alpha-D-ribose 1-phosphate + hypoxanthine</text>
        <dbReference type="Rhea" id="RHEA:27646"/>
        <dbReference type="ChEBI" id="CHEBI:17368"/>
        <dbReference type="ChEBI" id="CHEBI:17596"/>
        <dbReference type="ChEBI" id="CHEBI:43474"/>
        <dbReference type="ChEBI" id="CHEBI:57720"/>
        <dbReference type="EC" id="2.4.2.1"/>
    </reaction>
    <physiologicalReaction direction="left-to-right" evidence="1">
        <dbReference type="Rhea" id="RHEA:27647"/>
    </physiologicalReaction>
</comment>
<sequence length="243" mass="25460">MFWWRERREVGDWFVDLAFTDVAGGVSTGGRSSLNLAGHVGDDADAVATNRARVADALELPASALNFMAQVHGADVAVLPCDPAPSADAQIGADFDQALVVLVADCTPVLLYATDRPLVAAVHAGRPGMVAGVVPNTVQKMRSLGAADLRAVVGPSVCGRCYEVPDEMRSVAAQQFPASHAVSWSGTAAIDVAGGVVSQLHDLGVPLDWVPGCTREEQKLFSHRRDHGAGRFAGVVALRRNAA</sequence>
<comment type="function">
    <text evidence="2">Purine nucleoside enzyme that catalyzes the phosphorolysis of adenosine and inosine nucleosides, yielding D-ribose 1-phosphate and the respective free bases, adenine and hypoxanthine. Also catalyzes the phosphorolysis of S-methyl-5'-thioadenosine into adenine and S-methyl-5-thio-alpha-D-ribose 1-phosphate. Also has adenosine deaminase activity.</text>
</comment>